<sequence length="108" mass="12908">MWEMRKFVELHTCTSIHITEYHKKIDSKTICTCIMPMVNDMQTIKVLVLIAEMQARLQYRVSYRKAWIAKHMIMEQLYGDFVASYNKLQGWIATMREYVLETVIKLQT</sequence>
<dbReference type="PANTHER" id="PTHR31973:SF195">
    <property type="entry name" value="MUDR FAMILY TRANSPOSASE"/>
    <property type="match status" value="1"/>
</dbReference>
<keyword evidence="2" id="KW-1185">Reference proteome</keyword>
<reference evidence="1 2" key="1">
    <citation type="submission" date="2023-03" db="EMBL/GenBank/DDBJ databases">
        <title>WGS of Gossypium arboreum.</title>
        <authorList>
            <person name="Yu D."/>
        </authorList>
    </citation>
    <scope>NUCLEOTIDE SEQUENCE [LARGE SCALE GENOMIC DNA]</scope>
    <source>
        <tissue evidence="1">Leaf</tissue>
    </source>
</reference>
<protein>
    <submittedName>
        <fullName evidence="1">Uncharacterized protein</fullName>
    </submittedName>
</protein>
<proteinExistence type="predicted"/>
<gene>
    <name evidence="1" type="ORF">PVK06_034662</name>
</gene>
<organism evidence="1 2">
    <name type="scientific">Gossypium arboreum</name>
    <name type="common">Tree cotton</name>
    <name type="synonym">Gossypium nanking</name>
    <dbReference type="NCBI Taxonomy" id="29729"/>
    <lineage>
        <taxon>Eukaryota</taxon>
        <taxon>Viridiplantae</taxon>
        <taxon>Streptophyta</taxon>
        <taxon>Embryophyta</taxon>
        <taxon>Tracheophyta</taxon>
        <taxon>Spermatophyta</taxon>
        <taxon>Magnoliopsida</taxon>
        <taxon>eudicotyledons</taxon>
        <taxon>Gunneridae</taxon>
        <taxon>Pentapetalae</taxon>
        <taxon>rosids</taxon>
        <taxon>malvids</taxon>
        <taxon>Malvales</taxon>
        <taxon>Malvaceae</taxon>
        <taxon>Malvoideae</taxon>
        <taxon>Gossypium</taxon>
    </lineage>
</organism>
<dbReference type="EMBL" id="JARKNE010000010">
    <property type="protein sequence ID" value="KAK5793513.1"/>
    <property type="molecule type" value="Genomic_DNA"/>
</dbReference>
<dbReference type="Proteomes" id="UP001358586">
    <property type="component" value="Chromosome 10"/>
</dbReference>
<evidence type="ECO:0000313" key="1">
    <source>
        <dbReference type="EMBL" id="KAK5793513.1"/>
    </source>
</evidence>
<comment type="caution">
    <text evidence="1">The sequence shown here is derived from an EMBL/GenBank/DDBJ whole genome shotgun (WGS) entry which is preliminary data.</text>
</comment>
<name>A0ABR0NET5_GOSAR</name>
<accession>A0ABR0NET5</accession>
<evidence type="ECO:0000313" key="2">
    <source>
        <dbReference type="Proteomes" id="UP001358586"/>
    </source>
</evidence>
<dbReference type="PANTHER" id="PTHR31973">
    <property type="entry name" value="POLYPROTEIN, PUTATIVE-RELATED"/>
    <property type="match status" value="1"/>
</dbReference>